<keyword evidence="2" id="KW-0540">Nuclease</keyword>
<comment type="caution">
    <text evidence="2">The sequence shown here is derived from an EMBL/GenBank/DDBJ whole genome shotgun (WGS) entry which is preliminary data.</text>
</comment>
<dbReference type="InterPro" id="IPR000300">
    <property type="entry name" value="IPPc"/>
</dbReference>
<dbReference type="GO" id="GO:0005737">
    <property type="term" value="C:cytoplasm"/>
    <property type="evidence" value="ECO:0007669"/>
    <property type="project" value="TreeGrafter"/>
</dbReference>
<evidence type="ECO:0000313" key="2">
    <source>
        <dbReference type="EMBL" id="KAF4120597.1"/>
    </source>
</evidence>
<dbReference type="GeneID" id="55969263"/>
<dbReference type="OrthoDB" id="40902at2759"/>
<protein>
    <submittedName>
        <fullName evidence="2">Endonuclease/Exonuclease/phosphatase family</fullName>
    </submittedName>
</protein>
<dbReference type="Gene3D" id="3.60.10.10">
    <property type="entry name" value="Endonuclease/exonuclease/phosphatase"/>
    <property type="match status" value="1"/>
</dbReference>
<keyword evidence="2" id="KW-0255">Endonuclease</keyword>
<dbReference type="InterPro" id="IPR036691">
    <property type="entry name" value="Endo/exonu/phosph_ase_sf"/>
</dbReference>
<dbReference type="InterPro" id="IPR038772">
    <property type="entry name" value="Sph/SMPD2-like"/>
</dbReference>
<dbReference type="GO" id="GO:0046856">
    <property type="term" value="P:phosphatidylinositol dephosphorylation"/>
    <property type="evidence" value="ECO:0007669"/>
    <property type="project" value="InterPro"/>
</dbReference>
<dbReference type="SUPFAM" id="SSF56219">
    <property type="entry name" value="DNase I-like"/>
    <property type="match status" value="1"/>
</dbReference>
<dbReference type="AlphaFoldDB" id="A0A9P4YQA4"/>
<feature type="domain" description="Inositol polyphosphate-related phosphatase" evidence="1">
    <location>
        <begin position="59"/>
        <end position="219"/>
    </location>
</feature>
<sequence length="290" mass="31338">MAILRYLPAASLLAGIARASSGTFDFLTLNVAGLPEILNSNEVPGDKEDNAGYIGTHLAEGGFDVVHMQEDFNYHAYIYRTDNHTYRTATSGGVPFGSGLNTVANYGWSSFERIKWDKCDIDEGDCLTPKGFTFMRMQIEDIEIDFYNLHADAGSENGDAEARSAGVDQVLDYIEANSADRAVIIGGDTNDRWTNAARSIDKYTDAGFEDVWVQLINNGVYPTAGAAADPCGTPAASNTCEVVDKIFFRSGGGVTVDATSFTYASSTFVQPDGNILSDHNPLLVNFAWTS</sequence>
<keyword evidence="2" id="KW-0378">Hydrolase</keyword>
<dbReference type="EMBL" id="JAANYQ010000016">
    <property type="protein sequence ID" value="KAF4120597.1"/>
    <property type="molecule type" value="Genomic_DNA"/>
</dbReference>
<proteinExistence type="predicted"/>
<dbReference type="PANTHER" id="PTHR16320:SF1">
    <property type="entry name" value="SPHINGOMYELINASE DDB_G0288017"/>
    <property type="match status" value="1"/>
</dbReference>
<keyword evidence="3" id="KW-1185">Reference proteome</keyword>
<dbReference type="GO" id="GO:0004767">
    <property type="term" value="F:sphingomyelin phosphodiesterase activity"/>
    <property type="evidence" value="ECO:0007669"/>
    <property type="project" value="InterPro"/>
</dbReference>
<name>A0A9P4YQA4_9HYPO</name>
<dbReference type="Pfam" id="PF22669">
    <property type="entry name" value="Exo_endo_phos2"/>
    <property type="match status" value="1"/>
</dbReference>
<reference evidence="2" key="1">
    <citation type="submission" date="2020-03" db="EMBL/GenBank/DDBJ databases">
        <title>Site-based positive gene gene selection in Geosmithia morbida across the United States reveals a broad range of putative effectors and factors for local host and environmental adapation.</title>
        <authorList>
            <person name="Onufrak A."/>
            <person name="Murdoch R.W."/>
            <person name="Gazis R."/>
            <person name="Huff M."/>
            <person name="Staton M."/>
            <person name="Klingeman W."/>
            <person name="Hadziabdic D."/>
        </authorList>
    </citation>
    <scope>NUCLEOTIDE SEQUENCE</scope>
    <source>
        <strain evidence="2">1262</strain>
    </source>
</reference>
<gene>
    <name evidence="2" type="ORF">GMORB2_3035</name>
</gene>
<dbReference type="RefSeq" id="XP_035319249.1">
    <property type="nucleotide sequence ID" value="XM_035465011.1"/>
</dbReference>
<evidence type="ECO:0000259" key="1">
    <source>
        <dbReference type="Pfam" id="PF22669"/>
    </source>
</evidence>
<dbReference type="PANTHER" id="PTHR16320">
    <property type="entry name" value="SPHINGOMYELINASE FAMILY MEMBER"/>
    <property type="match status" value="1"/>
</dbReference>
<evidence type="ECO:0000313" key="3">
    <source>
        <dbReference type="Proteomes" id="UP000749293"/>
    </source>
</evidence>
<accession>A0A9P4YQA4</accession>
<dbReference type="GO" id="GO:0016791">
    <property type="term" value="F:phosphatase activity"/>
    <property type="evidence" value="ECO:0007669"/>
    <property type="project" value="InterPro"/>
</dbReference>
<dbReference type="Proteomes" id="UP000749293">
    <property type="component" value="Unassembled WGS sequence"/>
</dbReference>
<organism evidence="2 3">
    <name type="scientific">Geosmithia morbida</name>
    <dbReference type="NCBI Taxonomy" id="1094350"/>
    <lineage>
        <taxon>Eukaryota</taxon>
        <taxon>Fungi</taxon>
        <taxon>Dikarya</taxon>
        <taxon>Ascomycota</taxon>
        <taxon>Pezizomycotina</taxon>
        <taxon>Sordariomycetes</taxon>
        <taxon>Hypocreomycetidae</taxon>
        <taxon>Hypocreales</taxon>
        <taxon>Bionectriaceae</taxon>
        <taxon>Geosmithia</taxon>
    </lineage>
</organism>
<dbReference type="GO" id="GO:0004519">
    <property type="term" value="F:endonuclease activity"/>
    <property type="evidence" value="ECO:0007669"/>
    <property type="project" value="UniProtKB-KW"/>
</dbReference>